<reference evidence="2 3" key="1">
    <citation type="submission" date="2021-03" db="EMBL/GenBank/DDBJ databases">
        <authorList>
            <person name="Peeters C."/>
        </authorList>
    </citation>
    <scope>NUCLEOTIDE SEQUENCE [LARGE SCALE GENOMIC DNA]</scope>
    <source>
        <strain evidence="2 3">LMG 26411</strain>
    </source>
</reference>
<keyword evidence="1" id="KW-1133">Transmembrane helix</keyword>
<name>A0ABN7Q2S7_9BURK</name>
<evidence type="ECO:0000313" key="2">
    <source>
        <dbReference type="EMBL" id="CAG2144656.1"/>
    </source>
</evidence>
<protein>
    <submittedName>
        <fullName evidence="2">Uncharacterized protein</fullName>
    </submittedName>
</protein>
<feature type="transmembrane region" description="Helical" evidence="1">
    <location>
        <begin position="113"/>
        <end position="133"/>
    </location>
</feature>
<dbReference type="EMBL" id="CAJPVI010000014">
    <property type="protein sequence ID" value="CAG2144656.1"/>
    <property type="molecule type" value="Genomic_DNA"/>
</dbReference>
<keyword evidence="1" id="KW-0472">Membrane</keyword>
<evidence type="ECO:0000256" key="1">
    <source>
        <dbReference type="SAM" id="Phobius"/>
    </source>
</evidence>
<organism evidence="2 3">
    <name type="scientific">Cupriavidus numazuensis</name>
    <dbReference type="NCBI Taxonomy" id="221992"/>
    <lineage>
        <taxon>Bacteria</taxon>
        <taxon>Pseudomonadati</taxon>
        <taxon>Pseudomonadota</taxon>
        <taxon>Betaproteobacteria</taxon>
        <taxon>Burkholderiales</taxon>
        <taxon>Burkholderiaceae</taxon>
        <taxon>Cupriavidus</taxon>
    </lineage>
</organism>
<gene>
    <name evidence="2" type="ORF">LMG26411_02601</name>
</gene>
<comment type="caution">
    <text evidence="2">The sequence shown here is derived from an EMBL/GenBank/DDBJ whole genome shotgun (WGS) entry which is preliminary data.</text>
</comment>
<dbReference type="Proteomes" id="UP000672657">
    <property type="component" value="Unassembled WGS sequence"/>
</dbReference>
<keyword evidence="1" id="KW-0812">Transmembrane</keyword>
<sequence>MPATISIQNESAGFRSWLARVTSAPSVVPILYCNTCADGIGAEATLQHGRFLLCEELRTMNDSDPRNAWKEWLVRPACVYVAVCLYLPAMWLANQMRNDGFSPFDIEWIAKGGLTLLATAIPLLIFHLTGYVIQQREEALEDHIGELQSRIVQLEPHRHSDNWLTCCDCLQGREEACCALESANSILYTGDRDGHSPV</sequence>
<dbReference type="RefSeq" id="WP_211953676.1">
    <property type="nucleotide sequence ID" value="NZ_CAJPVI010000014.1"/>
</dbReference>
<feature type="transmembrane region" description="Helical" evidence="1">
    <location>
        <begin position="72"/>
        <end position="93"/>
    </location>
</feature>
<accession>A0ABN7Q2S7</accession>
<proteinExistence type="predicted"/>
<keyword evidence="3" id="KW-1185">Reference proteome</keyword>
<evidence type="ECO:0000313" key="3">
    <source>
        <dbReference type="Proteomes" id="UP000672657"/>
    </source>
</evidence>